<proteinExistence type="predicted"/>
<comment type="caution">
    <text evidence="1">The sequence shown here is derived from an EMBL/GenBank/DDBJ whole genome shotgun (WGS) entry which is preliminary data.</text>
</comment>
<keyword evidence="2" id="KW-1185">Reference proteome</keyword>
<organism evidence="1 2">
    <name type="scientific">Naganishia cerealis</name>
    <dbReference type="NCBI Taxonomy" id="610337"/>
    <lineage>
        <taxon>Eukaryota</taxon>
        <taxon>Fungi</taxon>
        <taxon>Dikarya</taxon>
        <taxon>Basidiomycota</taxon>
        <taxon>Agaricomycotina</taxon>
        <taxon>Tremellomycetes</taxon>
        <taxon>Filobasidiales</taxon>
        <taxon>Filobasidiaceae</taxon>
        <taxon>Naganishia</taxon>
    </lineage>
</organism>
<reference evidence="1" key="1">
    <citation type="submission" date="2023-04" db="EMBL/GenBank/DDBJ databases">
        <title>Draft Genome sequencing of Naganishia species isolated from polar environments using Oxford Nanopore Technology.</title>
        <authorList>
            <person name="Leo P."/>
            <person name="Venkateswaran K."/>
        </authorList>
    </citation>
    <scope>NUCLEOTIDE SEQUENCE</scope>
    <source>
        <strain evidence="1">MNA-CCFEE 5261</strain>
    </source>
</reference>
<sequence>MSSRPTGYYNSRGGGYRDRDAEAGPANKRRSRSPDDREQAYKSRDSDRSRYQDGDRERDRDSSYRRRQEDVDHRGSNYRRDVKEKGRSRSPESTHAAQPQTRDRPHQPRDGPARQPIPADPSKALAAGAQRYSGPGAVGGPAGYQRYEQNRPLDRRAIEEGRRQREMERAVRVQKELEGRDASRSVTRSPEPYRRQRNANGSHVNPDGGEEGEDGEGDEEDDAEAAAMAAMGFGGFGSTKGKHREGNAEGGANIKKERTWRQYMNRRGGFNRPLDPVKEKKKK</sequence>
<gene>
    <name evidence="1" type="ORF">QFC19_002482</name>
</gene>
<dbReference type="Proteomes" id="UP001241377">
    <property type="component" value="Unassembled WGS sequence"/>
</dbReference>
<accession>A0ACC2W8Z8</accession>
<evidence type="ECO:0000313" key="2">
    <source>
        <dbReference type="Proteomes" id="UP001241377"/>
    </source>
</evidence>
<name>A0ACC2W8Z8_9TREE</name>
<evidence type="ECO:0000313" key="1">
    <source>
        <dbReference type="EMBL" id="KAJ9108234.1"/>
    </source>
</evidence>
<dbReference type="EMBL" id="JASBWR010000021">
    <property type="protein sequence ID" value="KAJ9108234.1"/>
    <property type="molecule type" value="Genomic_DNA"/>
</dbReference>
<protein>
    <submittedName>
        <fullName evidence="1">Uncharacterized protein</fullName>
    </submittedName>
</protein>